<evidence type="ECO:0000313" key="3">
    <source>
        <dbReference type="EMBL" id="KAL0483131.1"/>
    </source>
</evidence>
<dbReference type="EMBL" id="JAOPGA020000939">
    <property type="protein sequence ID" value="KAL0483131.1"/>
    <property type="molecule type" value="Genomic_DNA"/>
</dbReference>
<evidence type="ECO:0000313" key="2">
    <source>
        <dbReference type="EMBL" id="KAL0480343.1"/>
    </source>
</evidence>
<organism evidence="2 4">
    <name type="scientific">Acrasis kona</name>
    <dbReference type="NCBI Taxonomy" id="1008807"/>
    <lineage>
        <taxon>Eukaryota</taxon>
        <taxon>Discoba</taxon>
        <taxon>Heterolobosea</taxon>
        <taxon>Tetramitia</taxon>
        <taxon>Eutetramitia</taxon>
        <taxon>Acrasidae</taxon>
        <taxon>Acrasis</taxon>
    </lineage>
</organism>
<evidence type="ECO:0000256" key="1">
    <source>
        <dbReference type="SAM" id="SignalP"/>
    </source>
</evidence>
<sequence>MLRTALLVLALIALVVASCVDKCSETNIAGTVEWDKCLNLHCKTLPQRILSLKSYCMKECYSGADSYLGCKRTCSDASEILSENEFTEKLKRLANEAIEEGKRVWRNLDKCNFCKRGCDLLSLAKPSITKECGMACEIVCAAVKK</sequence>
<protein>
    <submittedName>
        <fullName evidence="2">Uncharacterized protein</fullName>
    </submittedName>
</protein>
<dbReference type="PROSITE" id="PS51257">
    <property type="entry name" value="PROKAR_LIPOPROTEIN"/>
    <property type="match status" value="1"/>
</dbReference>
<feature type="chain" id="PRO_5044718137" evidence="1">
    <location>
        <begin position="18"/>
        <end position="145"/>
    </location>
</feature>
<comment type="caution">
    <text evidence="2">The sequence shown here is derived from an EMBL/GenBank/DDBJ whole genome shotgun (WGS) entry which is preliminary data.</text>
</comment>
<keyword evidence="4" id="KW-1185">Reference proteome</keyword>
<feature type="signal peptide" evidence="1">
    <location>
        <begin position="1"/>
        <end position="17"/>
    </location>
</feature>
<proteinExistence type="predicted"/>
<keyword evidence="1" id="KW-0732">Signal</keyword>
<reference evidence="2 4" key="1">
    <citation type="submission" date="2024-03" db="EMBL/GenBank/DDBJ databases">
        <title>The Acrasis kona genome and developmental transcriptomes reveal deep origins of eukaryotic multicellular pathways.</title>
        <authorList>
            <person name="Sheikh S."/>
            <person name="Fu C.-J."/>
            <person name="Brown M.W."/>
            <person name="Baldauf S.L."/>
        </authorList>
    </citation>
    <scope>NUCLEOTIDE SEQUENCE [LARGE SCALE GENOMIC DNA]</scope>
    <source>
        <strain evidence="2 4">ATCC MYA-3509</strain>
    </source>
</reference>
<dbReference type="EMBL" id="JAOPGA020000651">
    <property type="protein sequence ID" value="KAL0480343.1"/>
    <property type="molecule type" value="Genomic_DNA"/>
</dbReference>
<dbReference type="AlphaFoldDB" id="A0AAW2YTP8"/>
<evidence type="ECO:0000313" key="4">
    <source>
        <dbReference type="Proteomes" id="UP001431209"/>
    </source>
</evidence>
<accession>A0AAW2YTP8</accession>
<gene>
    <name evidence="2" type="ORF">AKO1_007085</name>
    <name evidence="3" type="ORF">AKO1_014804</name>
</gene>
<name>A0AAW2YTP8_9EUKA</name>
<dbReference type="Proteomes" id="UP001431209">
    <property type="component" value="Unassembled WGS sequence"/>
</dbReference>